<organismHost>
    <name type="scientific">Pyrobaculum</name>
    <dbReference type="NCBI Taxonomy" id="2276"/>
</organismHost>
<feature type="coiled-coil region" evidence="1">
    <location>
        <begin position="49"/>
        <end position="96"/>
    </location>
</feature>
<keyword evidence="1" id="KW-0175">Coiled coil</keyword>
<dbReference type="Gene3D" id="1.20.5.340">
    <property type="match status" value="1"/>
</dbReference>
<protein>
    <submittedName>
        <fullName evidence="3">Uncharacterized protein</fullName>
    </submittedName>
</protein>
<reference evidence="3 4" key="1">
    <citation type="journal article" date="2004" name="Virology">
        <title>Morphology and genome organisation of the virus PSV of the hyperthermophilic archaeal genera Pyrobaculum and Thermoproteus: A novel virus family, the Globuloviridae.</title>
        <authorList>
            <person name="Haering M."/>
            <person name="Peng X."/>
            <person name="Bruegger K."/>
            <person name="Rachel R."/>
            <person name="Stetter K.O."/>
            <person name="Garrett R.A."/>
            <person name="Prangishvili D."/>
        </authorList>
    </citation>
    <scope>NUCLEOTIDE SEQUENCE [LARGE SCALE GENOMIC DNA]</scope>
    <source>
        <strain evidence="4">Isolate United States/Yellowstone</strain>
    </source>
</reference>
<organism evidence="3 4">
    <name type="scientific">Pyrobaculum spherical virus (isolate United States/Yellowstone)</name>
    <name type="common">PSV</name>
    <dbReference type="NCBI Taxonomy" id="654907"/>
    <lineage>
        <taxon>Viruses</taxon>
        <taxon>Viruses incertae sedis</taxon>
        <taxon>Globuloviridae</taxon>
        <taxon>Alphaglobulovirus</taxon>
        <taxon>Alphaglobulovirus obsidianense</taxon>
    </lineage>
</organism>
<dbReference type="GeneID" id="4432012"/>
<accession>Q6ZYK2</accession>
<feature type="region of interest" description="Disordered" evidence="2">
    <location>
        <begin position="105"/>
        <end position="144"/>
    </location>
</feature>
<keyword evidence="4" id="KW-1185">Reference proteome</keyword>
<evidence type="ECO:0000256" key="2">
    <source>
        <dbReference type="SAM" id="MobiDB-lite"/>
    </source>
</evidence>
<dbReference type="RefSeq" id="YP_015522.1">
    <property type="nucleotide sequence ID" value="NC_005872.1"/>
</dbReference>
<sequence>MPTRNAYITKTLKTPMPHVNIIDARPDAPITQFALENLITQPDPREARLYALEVKLAQIETQLKDLQKIATATERIHDLEARLKSLQSMVAELYSMVTKLTEALREPPKEAPKPEPPPPPQEKPEENPSPKPEPPPAENKADQLTLSDIERMVLRVLYKKLKYWASRSDLKVDENGYAVIGRDVNFGVKFSQFVAIMTKFGLSDWVIARGNDKAGYYVEIKASDMPTALERLKELDRLSNKAITGV</sequence>
<dbReference type="Proteomes" id="UP000008777">
    <property type="component" value="Segment"/>
</dbReference>
<evidence type="ECO:0000256" key="1">
    <source>
        <dbReference type="SAM" id="Coils"/>
    </source>
</evidence>
<proteinExistence type="predicted"/>
<dbReference type="KEGG" id="vg:4432012"/>
<evidence type="ECO:0000313" key="3">
    <source>
        <dbReference type="EMBL" id="CAG25620.1"/>
    </source>
</evidence>
<name>Q6ZYK2_PSVY</name>
<evidence type="ECO:0000313" key="4">
    <source>
        <dbReference type="Proteomes" id="UP000008777"/>
    </source>
</evidence>
<dbReference type="EMBL" id="AJ635161">
    <property type="protein sequence ID" value="CAG25620.1"/>
    <property type="molecule type" value="Genomic_DNA"/>
</dbReference>
<organismHost>
    <name type="scientific">Thermoproteus tenax</name>
    <dbReference type="NCBI Taxonomy" id="2271"/>
</organismHost>